<dbReference type="SMART" id="SM00388">
    <property type="entry name" value="HisKA"/>
    <property type="match status" value="1"/>
</dbReference>
<keyword evidence="7" id="KW-0812">Transmembrane</keyword>
<dbReference type="InterPro" id="IPR005467">
    <property type="entry name" value="His_kinase_dom"/>
</dbReference>
<evidence type="ECO:0000256" key="5">
    <source>
        <dbReference type="ARBA" id="ARBA00022777"/>
    </source>
</evidence>
<dbReference type="PANTHER" id="PTHR43047:SF9">
    <property type="entry name" value="HISTIDINE KINASE"/>
    <property type="match status" value="1"/>
</dbReference>
<accession>A0A4P6UPJ0</accession>
<dbReference type="InterPro" id="IPR036890">
    <property type="entry name" value="HATPase_C_sf"/>
</dbReference>
<dbReference type="SUPFAM" id="SSF47384">
    <property type="entry name" value="Homodimeric domain of signal transducing histidine kinase"/>
    <property type="match status" value="1"/>
</dbReference>
<organism evidence="10 11">
    <name type="scientific">Hylemonella gracilis</name>
    <dbReference type="NCBI Taxonomy" id="80880"/>
    <lineage>
        <taxon>Bacteria</taxon>
        <taxon>Pseudomonadati</taxon>
        <taxon>Pseudomonadota</taxon>
        <taxon>Betaproteobacteria</taxon>
        <taxon>Burkholderiales</taxon>
        <taxon>Comamonadaceae</taxon>
        <taxon>Hylemonella</taxon>
    </lineage>
</organism>
<dbReference type="InterPro" id="IPR011006">
    <property type="entry name" value="CheY-like_superfamily"/>
</dbReference>
<keyword evidence="5 10" id="KW-0418">Kinase</keyword>
<dbReference type="EMBL" id="CP031395">
    <property type="protein sequence ID" value="QBK06055.1"/>
    <property type="molecule type" value="Genomic_DNA"/>
</dbReference>
<dbReference type="KEGG" id="hgr:DW355_16180"/>
<gene>
    <name evidence="10" type="ORF">DW355_16180</name>
</gene>
<evidence type="ECO:0000259" key="9">
    <source>
        <dbReference type="PROSITE" id="PS50110"/>
    </source>
</evidence>
<dbReference type="Pfam" id="PF00072">
    <property type="entry name" value="Response_reg"/>
    <property type="match status" value="1"/>
</dbReference>
<evidence type="ECO:0000313" key="10">
    <source>
        <dbReference type="EMBL" id="QBK06055.1"/>
    </source>
</evidence>
<dbReference type="AlphaFoldDB" id="A0A4P6UPJ0"/>
<dbReference type="GO" id="GO:0000155">
    <property type="term" value="F:phosphorelay sensor kinase activity"/>
    <property type="evidence" value="ECO:0007669"/>
    <property type="project" value="InterPro"/>
</dbReference>
<evidence type="ECO:0000256" key="7">
    <source>
        <dbReference type="SAM" id="Phobius"/>
    </source>
</evidence>
<dbReference type="Pfam" id="PF00512">
    <property type="entry name" value="HisKA"/>
    <property type="match status" value="1"/>
</dbReference>
<dbReference type="Gene3D" id="3.40.50.2300">
    <property type="match status" value="1"/>
</dbReference>
<dbReference type="SMART" id="SM00448">
    <property type="entry name" value="REC"/>
    <property type="match status" value="1"/>
</dbReference>
<feature type="modified residue" description="4-aspartylphosphate" evidence="6">
    <location>
        <position position="536"/>
    </location>
</feature>
<dbReference type="SMART" id="SM00387">
    <property type="entry name" value="HATPase_c"/>
    <property type="match status" value="1"/>
</dbReference>
<feature type="transmembrane region" description="Helical" evidence="7">
    <location>
        <begin position="105"/>
        <end position="123"/>
    </location>
</feature>
<dbReference type="EC" id="2.7.13.3" evidence="2"/>
<feature type="transmembrane region" description="Helical" evidence="7">
    <location>
        <begin position="156"/>
        <end position="173"/>
    </location>
</feature>
<keyword evidence="7" id="KW-1133">Transmembrane helix</keyword>
<comment type="catalytic activity">
    <reaction evidence="1">
        <text>ATP + protein L-histidine = ADP + protein N-phospho-L-histidine.</text>
        <dbReference type="EC" id="2.7.13.3"/>
    </reaction>
</comment>
<dbReference type="InterPro" id="IPR004358">
    <property type="entry name" value="Sig_transdc_His_kin-like_C"/>
</dbReference>
<dbReference type="GO" id="GO:0005886">
    <property type="term" value="C:plasma membrane"/>
    <property type="evidence" value="ECO:0007669"/>
    <property type="project" value="TreeGrafter"/>
</dbReference>
<dbReference type="InterPro" id="IPR001789">
    <property type="entry name" value="Sig_transdc_resp-reg_receiver"/>
</dbReference>
<dbReference type="Pfam" id="PF02518">
    <property type="entry name" value="HATPase_c"/>
    <property type="match status" value="1"/>
</dbReference>
<keyword evidence="7" id="KW-0472">Membrane</keyword>
<name>A0A4P6UPJ0_9BURK</name>
<keyword evidence="4" id="KW-0808">Transferase</keyword>
<evidence type="ECO:0000256" key="6">
    <source>
        <dbReference type="PROSITE-ProRule" id="PRU00169"/>
    </source>
</evidence>
<feature type="transmembrane region" description="Helical" evidence="7">
    <location>
        <begin position="179"/>
        <end position="200"/>
    </location>
</feature>
<keyword evidence="3 6" id="KW-0597">Phosphoprotein</keyword>
<evidence type="ECO:0000313" key="11">
    <source>
        <dbReference type="Proteomes" id="UP000292939"/>
    </source>
</evidence>
<dbReference type="PROSITE" id="PS50109">
    <property type="entry name" value="HIS_KIN"/>
    <property type="match status" value="1"/>
</dbReference>
<dbReference type="GO" id="GO:0009927">
    <property type="term" value="F:histidine phosphotransfer kinase activity"/>
    <property type="evidence" value="ECO:0007669"/>
    <property type="project" value="TreeGrafter"/>
</dbReference>
<dbReference type="SUPFAM" id="SSF52172">
    <property type="entry name" value="CheY-like"/>
    <property type="match status" value="1"/>
</dbReference>
<reference evidence="10 11" key="1">
    <citation type="submission" date="2018-07" db="EMBL/GenBank/DDBJ databases">
        <title>Exploring interactions and the metabolic potential of the ultra-small soil bacteria Hylemonella gracilis.</title>
        <authorList>
            <person name="Tyc O."/>
            <person name="Kulkarni P."/>
            <person name="Gawehns F."/>
            <person name="Hundscheid M."/>
            <person name="Zweers H."/>
            <person name="Garbeva P."/>
        </authorList>
    </citation>
    <scope>NUCLEOTIDE SEQUENCE [LARGE SCALE GENOMIC DNA]</scope>
    <source>
        <strain evidence="10 11">NS1</strain>
    </source>
</reference>
<evidence type="ECO:0000256" key="2">
    <source>
        <dbReference type="ARBA" id="ARBA00012438"/>
    </source>
</evidence>
<dbReference type="PANTHER" id="PTHR43047">
    <property type="entry name" value="TWO-COMPONENT HISTIDINE PROTEIN KINASE"/>
    <property type="match status" value="1"/>
</dbReference>
<dbReference type="SUPFAM" id="SSF55874">
    <property type="entry name" value="ATPase domain of HSP90 chaperone/DNA topoisomerase II/histidine kinase"/>
    <property type="match status" value="1"/>
</dbReference>
<dbReference type="PRINTS" id="PR00344">
    <property type="entry name" value="BCTRLSENSOR"/>
</dbReference>
<feature type="transmembrane region" description="Helical" evidence="7">
    <location>
        <begin position="129"/>
        <end position="149"/>
    </location>
</feature>
<feature type="domain" description="Histidine kinase" evidence="8">
    <location>
        <begin position="240"/>
        <end position="455"/>
    </location>
</feature>
<dbReference type="InterPro" id="IPR036097">
    <property type="entry name" value="HisK_dim/P_sf"/>
</dbReference>
<evidence type="ECO:0000256" key="4">
    <source>
        <dbReference type="ARBA" id="ARBA00022679"/>
    </source>
</evidence>
<protein>
    <recommendedName>
        <fullName evidence="2">histidine kinase</fullName>
        <ecNumber evidence="2">2.7.13.3</ecNumber>
    </recommendedName>
</protein>
<dbReference type="InterPro" id="IPR003661">
    <property type="entry name" value="HisK_dim/P_dom"/>
</dbReference>
<proteinExistence type="predicted"/>
<dbReference type="InterPro" id="IPR003594">
    <property type="entry name" value="HATPase_dom"/>
</dbReference>
<evidence type="ECO:0000256" key="3">
    <source>
        <dbReference type="ARBA" id="ARBA00022553"/>
    </source>
</evidence>
<evidence type="ECO:0000259" key="8">
    <source>
        <dbReference type="PROSITE" id="PS50109"/>
    </source>
</evidence>
<dbReference type="Proteomes" id="UP000292939">
    <property type="component" value="Chromosome"/>
</dbReference>
<feature type="transmembrane region" description="Helical" evidence="7">
    <location>
        <begin position="40"/>
        <end position="57"/>
    </location>
</feature>
<dbReference type="CDD" id="cd00082">
    <property type="entry name" value="HisKA"/>
    <property type="match status" value="1"/>
</dbReference>
<evidence type="ECO:0000256" key="1">
    <source>
        <dbReference type="ARBA" id="ARBA00000085"/>
    </source>
</evidence>
<dbReference type="PROSITE" id="PS50110">
    <property type="entry name" value="RESPONSE_REGULATORY"/>
    <property type="match status" value="1"/>
</dbReference>
<sequence>MVTRKYGMSDVPLSPAIKDSRLDGEVLAQAVREHYRNQPIALFASAAAAAFTALVVAPGAPPLLWVAWLLLMYLQVGARLLLLLAFRRGQPDTEALPRWGRWSSLGQLMSGLAWGLGALVLNPGGVMEVQLFLTVLIAMLATTAGGAFASLRPAFLAYYLPCMLPLPFALFAIGGNMGYTAGVTLLIYTYFFTVFSLRVNRDLLESIRLRLAQTLLAEQLAQRTAVAEAAVADKSRFLAAASHDLRQPLHALALFVDALKSSTDTPAREVLVHNIEQSLAAMDTLFHALLDISKLDAGVVRPVWAPFPVQTLLDDVLLNFSGPAQAQGLRLVVRPSAAWVRGDRLLCGQMLGNLVSNALRYTRQGGVLVACRRERRGGGWRIVVRDTGIGIAADQLDEVFKEFVQIGNPERDRRKGLGLGLAIVRRIADLMDLSVHVRSRPGRGSTFGFSLPRAEPEGLAAPVVPQTPATDPPPTLAEERLTGLLVAVLDDEIQVRDGMQALLRSWGAQVVAAPTCAALIAELNAQSRPPELLVCDYRLQGGASGIEAVQALRDEFNRAIPALLITGDTAPDRLAEAAASGLPLLHKPVQPRAMRRLLAALARQDTRADAMPA</sequence>
<feature type="transmembrane region" description="Helical" evidence="7">
    <location>
        <begin position="63"/>
        <end position="84"/>
    </location>
</feature>
<dbReference type="Gene3D" id="3.30.565.10">
    <property type="entry name" value="Histidine kinase-like ATPase, C-terminal domain"/>
    <property type="match status" value="1"/>
</dbReference>
<dbReference type="OrthoDB" id="6114847at2"/>
<dbReference type="Gene3D" id="1.10.287.130">
    <property type="match status" value="1"/>
</dbReference>
<feature type="domain" description="Response regulatory" evidence="9">
    <location>
        <begin position="485"/>
        <end position="602"/>
    </location>
</feature>